<dbReference type="Proteomes" id="UP000311605">
    <property type="component" value="Unassembled WGS sequence"/>
</dbReference>
<dbReference type="InterPro" id="IPR036388">
    <property type="entry name" value="WH-like_DNA-bd_sf"/>
</dbReference>
<dbReference type="AlphaFoldDB" id="A0A5C4XA53"/>
<dbReference type="InterPro" id="IPR001845">
    <property type="entry name" value="HTH_ArsR_DNA-bd_dom"/>
</dbReference>
<dbReference type="RefSeq" id="WP_139679188.1">
    <property type="nucleotide sequence ID" value="NZ_VDMN01000009.1"/>
</dbReference>
<organism evidence="2 3">
    <name type="scientific">Aliirhizobium smilacinae</name>
    <dbReference type="NCBI Taxonomy" id="1395944"/>
    <lineage>
        <taxon>Bacteria</taxon>
        <taxon>Pseudomonadati</taxon>
        <taxon>Pseudomonadota</taxon>
        <taxon>Alphaproteobacteria</taxon>
        <taxon>Hyphomicrobiales</taxon>
        <taxon>Rhizobiaceae</taxon>
        <taxon>Aliirhizobium</taxon>
    </lineage>
</organism>
<dbReference type="PROSITE" id="PS50987">
    <property type="entry name" value="HTH_ARSR_2"/>
    <property type="match status" value="1"/>
</dbReference>
<sequence>MGSLAVTLHISKSALSQHLKKMRDLKVVAIRRDRQTVFYSSNHEGVLRLLGTLKGIFDPPAA</sequence>
<feature type="domain" description="HTH arsR-type" evidence="1">
    <location>
        <begin position="1"/>
        <end position="61"/>
    </location>
</feature>
<comment type="caution">
    <text evidence="2">The sequence shown here is derived from an EMBL/GenBank/DDBJ whole genome shotgun (WGS) entry which is preliminary data.</text>
</comment>
<keyword evidence="3" id="KW-1185">Reference proteome</keyword>
<gene>
    <name evidence="2" type="ORF">FHP24_26175</name>
</gene>
<proteinExistence type="predicted"/>
<reference evidence="2 3" key="1">
    <citation type="submission" date="2019-06" db="EMBL/GenBank/DDBJ databases">
        <title>The draft genome of Rhizobium smilacinae PTYR-5.</title>
        <authorList>
            <person name="Liu L."/>
            <person name="Li L."/>
            <person name="Zhang X."/>
        </authorList>
    </citation>
    <scope>NUCLEOTIDE SEQUENCE [LARGE SCALE GENOMIC DNA]</scope>
    <source>
        <strain evidence="2 3">PTYR-5</strain>
    </source>
</reference>
<evidence type="ECO:0000313" key="3">
    <source>
        <dbReference type="Proteomes" id="UP000311605"/>
    </source>
</evidence>
<dbReference type="OrthoDB" id="8410439at2"/>
<name>A0A5C4XA53_9HYPH</name>
<dbReference type="GO" id="GO:0003700">
    <property type="term" value="F:DNA-binding transcription factor activity"/>
    <property type="evidence" value="ECO:0007669"/>
    <property type="project" value="InterPro"/>
</dbReference>
<evidence type="ECO:0000259" key="1">
    <source>
        <dbReference type="PROSITE" id="PS50987"/>
    </source>
</evidence>
<evidence type="ECO:0000313" key="2">
    <source>
        <dbReference type="EMBL" id="TNM60288.1"/>
    </source>
</evidence>
<dbReference type="InterPro" id="IPR036390">
    <property type="entry name" value="WH_DNA-bd_sf"/>
</dbReference>
<dbReference type="EMBL" id="VDMN01000009">
    <property type="protein sequence ID" value="TNM60288.1"/>
    <property type="molecule type" value="Genomic_DNA"/>
</dbReference>
<accession>A0A5C4XA53</accession>
<dbReference type="SUPFAM" id="SSF46785">
    <property type="entry name" value="Winged helix' DNA-binding domain"/>
    <property type="match status" value="1"/>
</dbReference>
<protein>
    <submittedName>
        <fullName evidence="2">Helix-turn-helix transcriptional regulator</fullName>
    </submittedName>
</protein>
<dbReference type="Pfam" id="PF01022">
    <property type="entry name" value="HTH_5"/>
    <property type="match status" value="1"/>
</dbReference>
<dbReference type="Gene3D" id="1.10.10.10">
    <property type="entry name" value="Winged helix-like DNA-binding domain superfamily/Winged helix DNA-binding domain"/>
    <property type="match status" value="1"/>
</dbReference>